<dbReference type="GO" id="GO:0005789">
    <property type="term" value="C:endoplasmic reticulum membrane"/>
    <property type="evidence" value="ECO:0007669"/>
    <property type="project" value="UniProtKB-SubCell"/>
</dbReference>
<evidence type="ECO:0000256" key="9">
    <source>
        <dbReference type="ARBA" id="ARBA00022798"/>
    </source>
</evidence>
<evidence type="ECO:0000256" key="11">
    <source>
        <dbReference type="ARBA" id="ARBA00022989"/>
    </source>
</evidence>
<evidence type="ECO:0000256" key="4">
    <source>
        <dbReference type="ARBA" id="ARBA00005420"/>
    </source>
</evidence>
<dbReference type="PANTHER" id="PTHR12317">
    <property type="entry name" value="DIACYLGLYCEROL O-ACYLTRANSFERASE"/>
    <property type="match status" value="1"/>
</dbReference>
<dbReference type="GO" id="GO:0004144">
    <property type="term" value="F:diacylglycerol O-acyltransferase activity"/>
    <property type="evidence" value="ECO:0007669"/>
    <property type="project" value="UniProtKB-EC"/>
</dbReference>
<evidence type="ECO:0000256" key="13">
    <source>
        <dbReference type="ARBA" id="ARBA00023136"/>
    </source>
</evidence>
<evidence type="ECO:0000256" key="12">
    <source>
        <dbReference type="ARBA" id="ARBA00023098"/>
    </source>
</evidence>
<reference evidence="17" key="1">
    <citation type="submission" date="2022-11" db="UniProtKB">
        <authorList>
            <consortium name="WormBaseParasite"/>
        </authorList>
    </citation>
    <scope>IDENTIFICATION</scope>
</reference>
<comment type="similarity">
    <text evidence="4">Belongs to the diacylglycerol acyltransferase family.</text>
</comment>
<comment type="pathway">
    <text evidence="3">Lipid metabolism.</text>
</comment>
<dbReference type="PANTHER" id="PTHR12317:SF0">
    <property type="entry name" value="ACYLTRANSFERASE"/>
    <property type="match status" value="1"/>
</dbReference>
<keyword evidence="12" id="KW-0443">Lipid metabolism</keyword>
<keyword evidence="16" id="KW-1185">Reference proteome</keyword>
<evidence type="ECO:0000256" key="5">
    <source>
        <dbReference type="ARBA" id="ARBA00013244"/>
    </source>
</evidence>
<proteinExistence type="inferred from homology"/>
<keyword evidence="10" id="KW-0256">Endoplasmic reticulum</keyword>
<dbReference type="EC" id="2.3.1.20" evidence="5"/>
<dbReference type="GO" id="GO:0019432">
    <property type="term" value="P:triglyceride biosynthetic process"/>
    <property type="evidence" value="ECO:0007669"/>
    <property type="project" value="TreeGrafter"/>
</dbReference>
<dbReference type="WBParaSite" id="jg14959">
    <property type="protein sequence ID" value="jg14959"/>
    <property type="gene ID" value="jg14959"/>
</dbReference>
<comment type="subcellular location">
    <subcellularLocation>
        <location evidence="1">Endoplasmic reticulum membrane</location>
        <topology evidence="1">Multi-pass membrane protein</topology>
    </subcellularLocation>
</comment>
<name>A0A915D1L7_9BILA</name>
<organism evidence="16 17">
    <name type="scientific">Ditylenchus dipsaci</name>
    <dbReference type="NCBI Taxonomy" id="166011"/>
    <lineage>
        <taxon>Eukaryota</taxon>
        <taxon>Metazoa</taxon>
        <taxon>Ecdysozoa</taxon>
        <taxon>Nematoda</taxon>
        <taxon>Chromadorea</taxon>
        <taxon>Rhabditida</taxon>
        <taxon>Tylenchina</taxon>
        <taxon>Tylenchomorpha</taxon>
        <taxon>Sphaerularioidea</taxon>
        <taxon>Anguinidae</taxon>
        <taxon>Anguininae</taxon>
        <taxon>Ditylenchus</taxon>
    </lineage>
</organism>
<evidence type="ECO:0000256" key="15">
    <source>
        <dbReference type="SAM" id="Phobius"/>
    </source>
</evidence>
<protein>
    <recommendedName>
        <fullName evidence="5">diacylglycerol O-acyltransferase</fullName>
        <ecNumber evidence="5">2.3.1.20</ecNumber>
    </recommendedName>
</protein>
<dbReference type="Proteomes" id="UP000887574">
    <property type="component" value="Unplaced"/>
</dbReference>
<evidence type="ECO:0000256" key="1">
    <source>
        <dbReference type="ARBA" id="ARBA00004477"/>
    </source>
</evidence>
<feature type="transmembrane region" description="Helical" evidence="15">
    <location>
        <begin position="28"/>
        <end position="46"/>
    </location>
</feature>
<dbReference type="GO" id="GO:0006071">
    <property type="term" value="P:glycerol metabolic process"/>
    <property type="evidence" value="ECO:0007669"/>
    <property type="project" value="UniProtKB-KW"/>
</dbReference>
<sequence length="217" mass="25190">MKIKEEMLKGPNCPNAFCPLFVPWERRLQTASAFYYVFMFLIAPLPCMLLPFYLIFFTPLWLPTMLYLLWIYIDRKTPERGGRPNQAFRNRAVWRYFAHYFPIKLVKTAELPADRNYIFGSHPHGIMSIANFATFCTNSTDFDSHFPGIQCSAVTLPNMFWFPFRRELVVSSGAITSHAHSIEYVINPDNKGRAVSIVLGGAEEALVRFNYITWLRI</sequence>
<keyword evidence="8 15" id="KW-0812">Transmembrane</keyword>
<evidence type="ECO:0000256" key="3">
    <source>
        <dbReference type="ARBA" id="ARBA00005189"/>
    </source>
</evidence>
<evidence type="ECO:0000313" key="17">
    <source>
        <dbReference type="WBParaSite" id="jg14959"/>
    </source>
</evidence>
<evidence type="ECO:0000256" key="8">
    <source>
        <dbReference type="ARBA" id="ARBA00022692"/>
    </source>
</evidence>
<evidence type="ECO:0000256" key="10">
    <source>
        <dbReference type="ARBA" id="ARBA00022824"/>
    </source>
</evidence>
<evidence type="ECO:0000313" key="16">
    <source>
        <dbReference type="Proteomes" id="UP000887574"/>
    </source>
</evidence>
<keyword evidence="7" id="KW-0808">Transferase</keyword>
<keyword evidence="9" id="KW-0319">Glycerol metabolism</keyword>
<evidence type="ECO:0000256" key="14">
    <source>
        <dbReference type="ARBA" id="ARBA00023315"/>
    </source>
</evidence>
<dbReference type="Pfam" id="PF03982">
    <property type="entry name" value="DAGAT"/>
    <property type="match status" value="1"/>
</dbReference>
<evidence type="ECO:0000256" key="2">
    <source>
        <dbReference type="ARBA" id="ARBA00004771"/>
    </source>
</evidence>
<keyword evidence="6" id="KW-0444">Lipid biosynthesis</keyword>
<accession>A0A915D1L7</accession>
<evidence type="ECO:0000256" key="7">
    <source>
        <dbReference type="ARBA" id="ARBA00022679"/>
    </source>
</evidence>
<keyword evidence="14" id="KW-0012">Acyltransferase</keyword>
<evidence type="ECO:0000256" key="6">
    <source>
        <dbReference type="ARBA" id="ARBA00022516"/>
    </source>
</evidence>
<keyword evidence="13 15" id="KW-0472">Membrane</keyword>
<keyword evidence="11 15" id="KW-1133">Transmembrane helix</keyword>
<dbReference type="AlphaFoldDB" id="A0A915D1L7"/>
<dbReference type="InterPro" id="IPR007130">
    <property type="entry name" value="DAGAT"/>
</dbReference>
<comment type="pathway">
    <text evidence="2">Glycerolipid metabolism; triacylglycerol biosynthesis.</text>
</comment>